<evidence type="ECO:0000256" key="12">
    <source>
        <dbReference type="ARBA" id="ARBA00023242"/>
    </source>
</evidence>
<comment type="subcellular location">
    <subcellularLocation>
        <location evidence="2">Cytoplasm</location>
    </subcellularLocation>
    <subcellularLocation>
        <location evidence="1">Nucleus</location>
    </subcellularLocation>
</comment>
<evidence type="ECO:0000256" key="4">
    <source>
        <dbReference type="ARBA" id="ARBA00022490"/>
    </source>
</evidence>
<feature type="region of interest" description="Disordered" evidence="16">
    <location>
        <begin position="376"/>
        <end position="952"/>
    </location>
</feature>
<gene>
    <name evidence="19" type="ORF">J0S82_009598</name>
</gene>
<feature type="compositionally biased region" description="Low complexity" evidence="16">
    <location>
        <begin position="1088"/>
        <end position="1105"/>
    </location>
</feature>
<proteinExistence type="predicted"/>
<dbReference type="GO" id="GO:0016020">
    <property type="term" value="C:membrane"/>
    <property type="evidence" value="ECO:0007669"/>
    <property type="project" value="TreeGrafter"/>
</dbReference>
<dbReference type="PROSITE" id="PS01159">
    <property type="entry name" value="WW_DOMAIN_1"/>
    <property type="match status" value="1"/>
</dbReference>
<dbReference type="Pfam" id="PF00397">
    <property type="entry name" value="WW"/>
    <property type="match status" value="1"/>
</dbReference>
<keyword evidence="12" id="KW-0539">Nucleus</keyword>
<dbReference type="InterPro" id="IPR039773">
    <property type="entry name" value="BAG_chaperone_regulator"/>
</dbReference>
<feature type="region of interest" description="Disordered" evidence="16">
    <location>
        <begin position="1056"/>
        <end position="1105"/>
    </location>
</feature>
<protein>
    <recommendedName>
        <fullName evidence="13">BAG family molecular chaperone regulator 3</fullName>
    </recommendedName>
    <alternativeName>
        <fullName evidence="15">Bcl-2-associated athanogene 3</fullName>
    </alternativeName>
    <alternativeName>
        <fullName evidence="14">Bcl-2-binding protein Bis</fullName>
    </alternativeName>
</protein>
<evidence type="ECO:0000256" key="13">
    <source>
        <dbReference type="ARBA" id="ARBA00071046"/>
    </source>
</evidence>
<evidence type="ECO:0000256" key="6">
    <source>
        <dbReference type="ARBA" id="ARBA00022553"/>
    </source>
</evidence>
<evidence type="ECO:0000256" key="9">
    <source>
        <dbReference type="ARBA" id="ARBA00022843"/>
    </source>
</evidence>
<dbReference type="PROSITE" id="PS50020">
    <property type="entry name" value="WW_DOMAIN_2"/>
    <property type="match status" value="1"/>
</dbReference>
<dbReference type="InterPro" id="IPR003103">
    <property type="entry name" value="BAG_domain"/>
</dbReference>
<dbReference type="AlphaFoldDB" id="A0A8J6AB00"/>
<keyword evidence="10" id="KW-0007">Acetylation</keyword>
<dbReference type="PANTHER" id="PTHR12329:SF12">
    <property type="entry name" value="BAG FAMILY MOLECULAR CHAPERONE REGULATOR 3"/>
    <property type="match status" value="1"/>
</dbReference>
<dbReference type="GO" id="GO:0097191">
    <property type="term" value="P:extrinsic apoptotic signaling pathway"/>
    <property type="evidence" value="ECO:0007669"/>
    <property type="project" value="UniProtKB-ARBA"/>
</dbReference>
<dbReference type="GO" id="GO:0050821">
    <property type="term" value="P:protein stabilization"/>
    <property type="evidence" value="ECO:0007669"/>
    <property type="project" value="UniProtKB-ARBA"/>
</dbReference>
<feature type="compositionally biased region" description="Polar residues" evidence="16">
    <location>
        <begin position="660"/>
        <end position="670"/>
    </location>
</feature>
<sequence>LLWWTPIAPTYSGGNQGADSSRPPPCLANSDAVKPLWQQCCPPCLGASTPSWAVKLTLHPCAKVSRCSQAAGLLLVRIPPTRTGGSHRTHSWARTTACLPFGSQPRGSASSCRLMPSDPGMKSFWVTLASPHRGSGHLRAGKSPFCCSNMPPRLLAPEELARGALRTPVWLLSCGDSPRPASRSAPLLGTDQSETADGKPPLAGCRMGSGGDSPHVMFTEPLRSQKLLDFHSAKQVALERSALGRDHGAVVETERVLLRPGRLRAVQSQVRAGRPSSGRSSGCLLCEFRGVHLLFAQVLPLTSAAECGGLRTLQTPAVTRPVPEGAGCLPDHRQARKANTACCRHKSSAHPRSATDLDRNVSSFGFELSTALASDDNVSTQKHGPGQGHVTQSVNQAPKVAALTEPRSGIREQRQAPRDSRSREHPQPGRSGSESDDRNRPGAHRGRPRDSRAPRAVRTGAPPSWVGLPRRRPRPAPARREVERCPAPASGHVGGARLPLRPRLKRDSAPEAPRPPLPAPRRPPPGPTRPSMSAATHSPVVQMASGSSAGDRDPLPPGWEIKIDPQTGWPFFVDHNSRTTTWNDPRVPPEGPKETPSSSNGPSREGPRLLSTREGQAVYPQLRPGYIPIPVLHEGAEGRQPHPLHAYPPPGTQRFRTEAATATPQRSQSPLRGLAEASQPDKPCGQVAAAAQPPGPHGPERSQSPAASDCSSSSSTASLPSSGRSSLGSHQLPRGYIPIPVIHEQNVTRPAAQPSFHQAQKTHFPAQQGDCQTHQPVYHKIQGDDWEPRPLRAASPFRPPARGASSREGSPARSTTPAPSPAPLRMHTMVDRPQQPMTHRGSSPVPQPENKPESKPGPAGPDLLPGHIPIQVIRKEVDAQPVTQKPPPPAEKVEVKVPPAPAPCPPSPAAPAAPSSPKNVAAEEKAAPSPAPAEATLQKPGEAEAPPKHPGVLKVEAILEKVQGLEQAVDNFEGKKTDKKYLMIEEYLTKELLALDSVDPEGRADVRQARRDGVRKVQTILEKLEQKAVDVPGQVQVYELQPSNLETDQPLQEIIEMGAMAADKNKKSAGDKEDSKTEPQPPETKEGATPNPSSTTDSAATTAAP</sequence>
<evidence type="ECO:0000256" key="3">
    <source>
        <dbReference type="ARBA" id="ARBA00022481"/>
    </source>
</evidence>
<keyword evidence="7" id="KW-0053">Apoptosis</keyword>
<dbReference type="Proteomes" id="UP000700334">
    <property type="component" value="Unassembled WGS sequence"/>
</dbReference>
<organism evidence="19 20">
    <name type="scientific">Galemys pyrenaicus</name>
    <name type="common">Iberian desman</name>
    <name type="synonym">Pyrenean desman</name>
    <dbReference type="NCBI Taxonomy" id="202257"/>
    <lineage>
        <taxon>Eukaryota</taxon>
        <taxon>Metazoa</taxon>
        <taxon>Chordata</taxon>
        <taxon>Craniata</taxon>
        <taxon>Vertebrata</taxon>
        <taxon>Euteleostomi</taxon>
        <taxon>Mammalia</taxon>
        <taxon>Eutheria</taxon>
        <taxon>Laurasiatheria</taxon>
        <taxon>Eulipotyphla</taxon>
        <taxon>Talpidae</taxon>
        <taxon>Galemys</taxon>
    </lineage>
</organism>
<feature type="compositionally biased region" description="Pro residues" evidence="16">
    <location>
        <begin position="512"/>
        <end position="528"/>
    </location>
</feature>
<dbReference type="FunFam" id="1.20.58.120:FF:000006">
    <property type="entry name" value="BAG family molecular chaperone regulator 3"/>
    <property type="match status" value="1"/>
</dbReference>
<dbReference type="EMBL" id="JAGFMF010011658">
    <property type="protein sequence ID" value="KAG8517363.1"/>
    <property type="molecule type" value="Genomic_DNA"/>
</dbReference>
<evidence type="ECO:0000256" key="15">
    <source>
        <dbReference type="ARBA" id="ARBA00078716"/>
    </source>
</evidence>
<dbReference type="InterPro" id="IPR001202">
    <property type="entry name" value="WW_dom"/>
</dbReference>
<evidence type="ECO:0000259" key="17">
    <source>
        <dbReference type="PROSITE" id="PS50020"/>
    </source>
</evidence>
<name>A0A8J6AB00_GALPY</name>
<feature type="non-terminal residue" evidence="19">
    <location>
        <position position="1"/>
    </location>
</feature>
<evidence type="ECO:0000256" key="1">
    <source>
        <dbReference type="ARBA" id="ARBA00004123"/>
    </source>
</evidence>
<dbReference type="SUPFAM" id="SSF51045">
    <property type="entry name" value="WW domain"/>
    <property type="match status" value="1"/>
</dbReference>
<keyword evidence="11" id="KW-0143">Chaperone</keyword>
<dbReference type="FunFam" id="2.20.70.10:FF:000007">
    <property type="entry name" value="E3 ubiquitin-protein ligase HECW2 isoform X1"/>
    <property type="match status" value="1"/>
</dbReference>
<dbReference type="Pfam" id="PF02179">
    <property type="entry name" value="BAG"/>
    <property type="match status" value="1"/>
</dbReference>
<dbReference type="PROSITE" id="PS51035">
    <property type="entry name" value="BAG"/>
    <property type="match status" value="1"/>
</dbReference>
<dbReference type="SMART" id="SM00264">
    <property type="entry name" value="BAG"/>
    <property type="match status" value="1"/>
</dbReference>
<dbReference type="OrthoDB" id="333905at2759"/>
<feature type="compositionally biased region" description="Pro residues" evidence="16">
    <location>
        <begin position="898"/>
        <end position="911"/>
    </location>
</feature>
<dbReference type="Gene3D" id="1.20.58.120">
    <property type="entry name" value="BAG domain"/>
    <property type="match status" value="1"/>
</dbReference>
<dbReference type="GO" id="GO:0051087">
    <property type="term" value="F:protein-folding chaperone binding"/>
    <property type="evidence" value="ECO:0007669"/>
    <property type="project" value="InterPro"/>
</dbReference>
<keyword evidence="6" id="KW-0597">Phosphoprotein</keyword>
<keyword evidence="5" id="KW-1017">Isopeptide bond</keyword>
<evidence type="ECO:0000259" key="18">
    <source>
        <dbReference type="PROSITE" id="PS51035"/>
    </source>
</evidence>
<dbReference type="SUPFAM" id="SSF63491">
    <property type="entry name" value="BAG domain"/>
    <property type="match status" value="1"/>
</dbReference>
<feature type="compositionally biased region" description="Basic and acidic residues" evidence="16">
    <location>
        <begin position="408"/>
        <end position="440"/>
    </location>
</feature>
<comment type="caution">
    <text evidence="19">The sequence shown here is derived from an EMBL/GenBank/DDBJ whole genome shotgun (WGS) entry which is preliminary data.</text>
</comment>
<keyword evidence="3" id="KW-0488">Methylation</keyword>
<evidence type="ECO:0000256" key="5">
    <source>
        <dbReference type="ARBA" id="ARBA00022499"/>
    </source>
</evidence>
<feature type="domain" description="BAG" evidence="18">
    <location>
        <begin position="951"/>
        <end position="1028"/>
    </location>
</feature>
<feature type="compositionally biased region" description="Low complexity" evidence="16">
    <location>
        <begin position="701"/>
        <end position="729"/>
    </location>
</feature>
<dbReference type="Gene3D" id="2.20.70.10">
    <property type="match status" value="1"/>
</dbReference>
<evidence type="ECO:0000256" key="10">
    <source>
        <dbReference type="ARBA" id="ARBA00022990"/>
    </source>
</evidence>
<feature type="compositionally biased region" description="Basic and acidic residues" evidence="16">
    <location>
        <begin position="781"/>
        <end position="790"/>
    </location>
</feature>
<evidence type="ECO:0000256" key="8">
    <source>
        <dbReference type="ARBA" id="ARBA00022737"/>
    </source>
</evidence>
<feature type="region of interest" description="Disordered" evidence="16">
    <location>
        <begin position="177"/>
        <end position="210"/>
    </location>
</feature>
<keyword evidence="4" id="KW-0963">Cytoplasm</keyword>
<dbReference type="GO" id="GO:0005634">
    <property type="term" value="C:nucleus"/>
    <property type="evidence" value="ECO:0007669"/>
    <property type="project" value="UniProtKB-SubCell"/>
</dbReference>
<dbReference type="GO" id="GO:0000774">
    <property type="term" value="F:adenyl-nucleotide exchange factor activity"/>
    <property type="evidence" value="ECO:0007669"/>
    <property type="project" value="TreeGrafter"/>
</dbReference>
<dbReference type="PANTHER" id="PTHR12329">
    <property type="entry name" value="BCL2-ASSOCIATED ATHANOGENE"/>
    <property type="match status" value="1"/>
</dbReference>
<evidence type="ECO:0000256" key="14">
    <source>
        <dbReference type="ARBA" id="ARBA00075979"/>
    </source>
</evidence>
<reference evidence="19" key="1">
    <citation type="journal article" date="2021" name="Evol. Appl.">
        <title>The genome of the Pyrenean desman and the effects of bottlenecks and inbreeding on the genomic landscape of an endangered species.</title>
        <authorList>
            <person name="Escoda L."/>
            <person name="Castresana J."/>
        </authorList>
    </citation>
    <scope>NUCLEOTIDE SEQUENCE</scope>
    <source>
        <strain evidence="19">IBE-C5619</strain>
    </source>
</reference>
<feature type="compositionally biased region" description="Basic and acidic residues" evidence="16">
    <location>
        <begin position="1063"/>
        <end position="1077"/>
    </location>
</feature>
<dbReference type="SMART" id="SM00456">
    <property type="entry name" value="WW"/>
    <property type="match status" value="1"/>
</dbReference>
<feature type="domain" description="WW" evidence="17">
    <location>
        <begin position="553"/>
        <end position="587"/>
    </location>
</feature>
<keyword evidence="20" id="KW-1185">Reference proteome</keyword>
<dbReference type="GO" id="GO:0005829">
    <property type="term" value="C:cytosol"/>
    <property type="evidence" value="ECO:0007669"/>
    <property type="project" value="TreeGrafter"/>
</dbReference>
<dbReference type="GO" id="GO:0010664">
    <property type="term" value="P:negative regulation of striated muscle cell apoptotic process"/>
    <property type="evidence" value="ECO:0007669"/>
    <property type="project" value="TreeGrafter"/>
</dbReference>
<keyword evidence="8" id="KW-0677">Repeat</keyword>
<accession>A0A8J6AB00</accession>
<evidence type="ECO:0000256" key="2">
    <source>
        <dbReference type="ARBA" id="ARBA00004496"/>
    </source>
</evidence>
<keyword evidence="9" id="KW-0832">Ubl conjugation</keyword>
<evidence type="ECO:0000256" key="16">
    <source>
        <dbReference type="SAM" id="MobiDB-lite"/>
    </source>
</evidence>
<dbReference type="InterPro" id="IPR036020">
    <property type="entry name" value="WW_dom_sf"/>
</dbReference>
<dbReference type="CDD" id="cd00201">
    <property type="entry name" value="WW"/>
    <property type="match status" value="1"/>
</dbReference>
<evidence type="ECO:0000256" key="7">
    <source>
        <dbReference type="ARBA" id="ARBA00022703"/>
    </source>
</evidence>
<dbReference type="InterPro" id="IPR036533">
    <property type="entry name" value="BAG_dom_sf"/>
</dbReference>
<evidence type="ECO:0000313" key="19">
    <source>
        <dbReference type="EMBL" id="KAG8517363.1"/>
    </source>
</evidence>
<evidence type="ECO:0000256" key="11">
    <source>
        <dbReference type="ARBA" id="ARBA00023186"/>
    </source>
</evidence>
<evidence type="ECO:0000313" key="20">
    <source>
        <dbReference type="Proteomes" id="UP000700334"/>
    </source>
</evidence>
<dbReference type="GO" id="GO:0046716">
    <property type="term" value="P:muscle cell cellular homeostasis"/>
    <property type="evidence" value="ECO:0007669"/>
    <property type="project" value="TreeGrafter"/>
</dbReference>